<keyword evidence="6" id="KW-1185">Reference proteome</keyword>
<dbReference type="InterPro" id="IPR050261">
    <property type="entry name" value="FrsA_esterase"/>
</dbReference>
<feature type="compositionally biased region" description="Low complexity" evidence="2">
    <location>
        <begin position="63"/>
        <end position="103"/>
    </location>
</feature>
<dbReference type="PANTHER" id="PTHR22946">
    <property type="entry name" value="DIENELACTONE HYDROLASE DOMAIN-CONTAINING PROTEIN-RELATED"/>
    <property type="match status" value="1"/>
</dbReference>
<evidence type="ECO:0000256" key="3">
    <source>
        <dbReference type="SAM" id="Phobius"/>
    </source>
</evidence>
<evidence type="ECO:0000256" key="2">
    <source>
        <dbReference type="SAM" id="MobiDB-lite"/>
    </source>
</evidence>
<keyword evidence="3" id="KW-0812">Transmembrane</keyword>
<dbReference type="GO" id="GO:0052689">
    <property type="term" value="F:carboxylic ester hydrolase activity"/>
    <property type="evidence" value="ECO:0007669"/>
    <property type="project" value="UniProtKB-ARBA"/>
</dbReference>
<evidence type="ECO:0000313" key="6">
    <source>
        <dbReference type="Proteomes" id="UP000317648"/>
    </source>
</evidence>
<name>A0A518DZD0_9BACT</name>
<reference evidence="5 6" key="1">
    <citation type="submission" date="2019-02" db="EMBL/GenBank/DDBJ databases">
        <title>Deep-cultivation of Planctomycetes and their phenomic and genomic characterization uncovers novel biology.</title>
        <authorList>
            <person name="Wiegand S."/>
            <person name="Jogler M."/>
            <person name="Boedeker C."/>
            <person name="Pinto D."/>
            <person name="Vollmers J."/>
            <person name="Rivas-Marin E."/>
            <person name="Kohn T."/>
            <person name="Peeters S.H."/>
            <person name="Heuer A."/>
            <person name="Rast P."/>
            <person name="Oberbeckmann S."/>
            <person name="Bunk B."/>
            <person name="Jeske O."/>
            <person name="Meyerdierks A."/>
            <person name="Storesund J.E."/>
            <person name="Kallscheuer N."/>
            <person name="Luecker S."/>
            <person name="Lage O.M."/>
            <person name="Pohl T."/>
            <person name="Merkel B.J."/>
            <person name="Hornburger P."/>
            <person name="Mueller R.-W."/>
            <person name="Bruemmer F."/>
            <person name="Labrenz M."/>
            <person name="Spormann A.M."/>
            <person name="Op den Camp H."/>
            <person name="Overmann J."/>
            <person name="Amann R."/>
            <person name="Jetten M.S.M."/>
            <person name="Mascher T."/>
            <person name="Medema M.H."/>
            <person name="Devos D.P."/>
            <person name="Kaster A.-K."/>
            <person name="Ovreas L."/>
            <person name="Rohde M."/>
            <person name="Galperin M.Y."/>
            <person name="Jogler C."/>
        </authorList>
    </citation>
    <scope>NUCLEOTIDE SEQUENCE [LARGE SCALE GENOMIC DNA]</scope>
    <source>
        <strain evidence="5 6">Pla85_3_4</strain>
    </source>
</reference>
<dbReference type="Pfam" id="PF00326">
    <property type="entry name" value="Peptidase_S9"/>
    <property type="match status" value="1"/>
</dbReference>
<dbReference type="GO" id="GO:0008236">
    <property type="term" value="F:serine-type peptidase activity"/>
    <property type="evidence" value="ECO:0007669"/>
    <property type="project" value="InterPro"/>
</dbReference>
<feature type="domain" description="Peptidase S9 prolyl oligopeptidase catalytic" evidence="4">
    <location>
        <begin position="241"/>
        <end position="335"/>
    </location>
</feature>
<dbReference type="GO" id="GO:0006508">
    <property type="term" value="P:proteolysis"/>
    <property type="evidence" value="ECO:0007669"/>
    <property type="project" value="InterPro"/>
</dbReference>
<dbReference type="AlphaFoldDB" id="A0A518DZD0"/>
<dbReference type="SUPFAM" id="SSF53474">
    <property type="entry name" value="alpha/beta-Hydrolases"/>
    <property type="match status" value="1"/>
</dbReference>
<feature type="region of interest" description="Disordered" evidence="2">
    <location>
        <begin position="40"/>
        <end position="103"/>
    </location>
</feature>
<organism evidence="5 6">
    <name type="scientific">Lignipirellula cremea</name>
    <dbReference type="NCBI Taxonomy" id="2528010"/>
    <lineage>
        <taxon>Bacteria</taxon>
        <taxon>Pseudomonadati</taxon>
        <taxon>Planctomycetota</taxon>
        <taxon>Planctomycetia</taxon>
        <taxon>Pirellulales</taxon>
        <taxon>Pirellulaceae</taxon>
        <taxon>Lignipirellula</taxon>
    </lineage>
</organism>
<protein>
    <submittedName>
        <fullName evidence="5">Prolyl oligopeptidase family protein</fullName>
    </submittedName>
</protein>
<dbReference type="Proteomes" id="UP000317648">
    <property type="component" value="Chromosome"/>
</dbReference>
<dbReference type="EMBL" id="CP036433">
    <property type="protein sequence ID" value="QDU97175.1"/>
    <property type="molecule type" value="Genomic_DNA"/>
</dbReference>
<dbReference type="RefSeq" id="WP_197442551.1">
    <property type="nucleotide sequence ID" value="NZ_CP036433.1"/>
</dbReference>
<dbReference type="PANTHER" id="PTHR22946:SF9">
    <property type="entry name" value="POLYKETIDE TRANSFERASE AF380"/>
    <property type="match status" value="1"/>
</dbReference>
<dbReference type="InterPro" id="IPR001375">
    <property type="entry name" value="Peptidase_S9_cat"/>
</dbReference>
<keyword evidence="3" id="KW-0472">Membrane</keyword>
<keyword evidence="3" id="KW-1133">Transmembrane helix</keyword>
<dbReference type="InterPro" id="IPR029058">
    <property type="entry name" value="AB_hydrolase_fold"/>
</dbReference>
<evidence type="ECO:0000313" key="5">
    <source>
        <dbReference type="EMBL" id="QDU97175.1"/>
    </source>
</evidence>
<dbReference type="Gene3D" id="3.40.50.1820">
    <property type="entry name" value="alpha/beta hydrolase"/>
    <property type="match status" value="1"/>
</dbReference>
<keyword evidence="1" id="KW-0378">Hydrolase</keyword>
<evidence type="ECO:0000259" key="4">
    <source>
        <dbReference type="Pfam" id="PF00326"/>
    </source>
</evidence>
<gene>
    <name evidence="5" type="ORF">Pla8534_50200</name>
</gene>
<proteinExistence type="predicted"/>
<dbReference type="KEGG" id="lcre:Pla8534_50200"/>
<accession>A0A518DZD0</accession>
<evidence type="ECO:0000256" key="1">
    <source>
        <dbReference type="ARBA" id="ARBA00022801"/>
    </source>
</evidence>
<sequence length="430" mass="45751">MSVKITCRQCQQSFAAAEHLYGKSLPCPSCGATLTIPRPGQTSSAVIPQGPRPSGPTGQGYRPAPQGYVQPPQGYGHPPQGYGQPPQGYAQPPQGYGQPAAGYGRPSVAKKPLNRGAIVGGIVAVVIVGVLLVGLGGAYMLSRALAWPDSSQFESLAAGRAGFQTRLTSKEKDGSPLPNPPPGMFRLERYPSPAGNMACLVSTLDGTGQGRRPAMIWVGGGFSNSIDDSPWTPMAADNDQSASAFRDAGLVMMYPSFRGGNQNPGYKEGLYGEVDDLLAAADYLARKSDVDPQRIYLGGHSTGGTLVMLAAASTNRFRAVFAFGPVASVSDYGPEELPYSIFDPQEASLRSPRHWLHAMKSPVFVFEGNGAFTNASDVRSMQRAAKTPNLHFHLLDGYDHFSVLQPVSQILASKIQQDTGPTCTIQYENR</sequence>
<feature type="transmembrane region" description="Helical" evidence="3">
    <location>
        <begin position="117"/>
        <end position="141"/>
    </location>
</feature>